<dbReference type="KEGG" id="whj:H9Q79_07840"/>
<dbReference type="Proteomes" id="UP000515860">
    <property type="component" value="Chromosome"/>
</dbReference>
<reference evidence="1 2" key="1">
    <citation type="submission" date="2020-08" db="EMBL/GenBank/DDBJ databases">
        <authorList>
            <person name="Liu C."/>
            <person name="Sun Q."/>
        </authorList>
    </citation>
    <scope>NUCLEOTIDE SEQUENCE [LARGE SCALE GENOMIC DNA]</scope>
    <source>
        <strain evidence="1 2">NSJ-29</strain>
    </source>
</reference>
<dbReference type="AlphaFoldDB" id="A0A7G9GH84"/>
<protein>
    <submittedName>
        <fullName evidence="1">Uncharacterized protein</fullName>
    </submittedName>
</protein>
<evidence type="ECO:0000313" key="2">
    <source>
        <dbReference type="Proteomes" id="UP000515860"/>
    </source>
</evidence>
<keyword evidence="2" id="KW-1185">Reference proteome</keyword>
<name>A0A7G9GH84_9FIRM</name>
<dbReference type="EMBL" id="CP060635">
    <property type="protein sequence ID" value="QNM10166.1"/>
    <property type="molecule type" value="Genomic_DNA"/>
</dbReference>
<organism evidence="1 2">
    <name type="scientific">Wansuia hejianensis</name>
    <dbReference type="NCBI Taxonomy" id="2763667"/>
    <lineage>
        <taxon>Bacteria</taxon>
        <taxon>Bacillati</taxon>
        <taxon>Bacillota</taxon>
        <taxon>Clostridia</taxon>
        <taxon>Lachnospirales</taxon>
        <taxon>Lachnospiraceae</taxon>
        <taxon>Wansuia</taxon>
    </lineage>
</organism>
<accession>A0A7G9GH84</accession>
<evidence type="ECO:0000313" key="1">
    <source>
        <dbReference type="EMBL" id="QNM10166.1"/>
    </source>
</evidence>
<proteinExistence type="predicted"/>
<sequence length="50" mass="5658">MENVKTSPDAEQPHDSMVDEAKNFDAFIKAMVQVVEKYGRFVLQELDSVA</sequence>
<dbReference type="RefSeq" id="WP_249329583.1">
    <property type="nucleotide sequence ID" value="NZ_CP060635.1"/>
</dbReference>
<gene>
    <name evidence="1" type="ORF">H9Q79_07840</name>
</gene>